<dbReference type="Proteomes" id="UP000695007">
    <property type="component" value="Unplaced"/>
</dbReference>
<organism evidence="9 10">
    <name type="scientific">Ceratosolen solmsi marchali</name>
    <dbReference type="NCBI Taxonomy" id="326594"/>
    <lineage>
        <taxon>Eukaryota</taxon>
        <taxon>Metazoa</taxon>
        <taxon>Ecdysozoa</taxon>
        <taxon>Arthropoda</taxon>
        <taxon>Hexapoda</taxon>
        <taxon>Insecta</taxon>
        <taxon>Pterygota</taxon>
        <taxon>Neoptera</taxon>
        <taxon>Endopterygota</taxon>
        <taxon>Hymenoptera</taxon>
        <taxon>Apocrita</taxon>
        <taxon>Proctotrupomorpha</taxon>
        <taxon>Chalcidoidea</taxon>
        <taxon>Agaonidae</taxon>
        <taxon>Agaoninae</taxon>
        <taxon>Ceratosolen</taxon>
    </lineage>
</organism>
<dbReference type="InterPro" id="IPR003388">
    <property type="entry name" value="Reticulon"/>
</dbReference>
<feature type="compositionally biased region" description="Low complexity" evidence="7">
    <location>
        <begin position="26"/>
        <end position="35"/>
    </location>
</feature>
<protein>
    <recommendedName>
        <fullName evidence="6">Reticulon-like protein</fullName>
    </recommendedName>
</protein>
<keyword evidence="5 6" id="KW-0472">Membrane</keyword>
<evidence type="ECO:0000256" key="7">
    <source>
        <dbReference type="SAM" id="MobiDB-lite"/>
    </source>
</evidence>
<accession>A0AAJ7DW63</accession>
<dbReference type="PANTHER" id="PTHR45799:SF2">
    <property type="entry name" value="RETICULON-LIKE PROTEIN"/>
    <property type="match status" value="1"/>
</dbReference>
<name>A0AAJ7DW63_9HYME</name>
<evidence type="ECO:0000256" key="3">
    <source>
        <dbReference type="ARBA" id="ARBA00022824"/>
    </source>
</evidence>
<dbReference type="RefSeq" id="XP_011498647.1">
    <property type="nucleotide sequence ID" value="XM_011500345.1"/>
</dbReference>
<dbReference type="Gene3D" id="1.20.5.2480">
    <property type="match status" value="1"/>
</dbReference>
<dbReference type="KEGG" id="csol:105362839"/>
<evidence type="ECO:0000256" key="6">
    <source>
        <dbReference type="RuleBase" id="RU363132"/>
    </source>
</evidence>
<feature type="compositionally biased region" description="Basic and acidic residues" evidence="7">
    <location>
        <begin position="360"/>
        <end position="372"/>
    </location>
</feature>
<dbReference type="Pfam" id="PF02453">
    <property type="entry name" value="Reticulon"/>
    <property type="match status" value="1"/>
</dbReference>
<dbReference type="GO" id="GO:0030424">
    <property type="term" value="C:axon"/>
    <property type="evidence" value="ECO:0007669"/>
    <property type="project" value="TreeGrafter"/>
</dbReference>
<evidence type="ECO:0000313" key="10">
    <source>
        <dbReference type="RefSeq" id="XP_011498647.1"/>
    </source>
</evidence>
<sequence length="593" mass="67427">MSEFVEHQHQRQQQPLQPPPPPPPLSQQQQQQPLKPLKRELDSTDDFEHLEHELQQTHQQPLLDLSNNLVDFDRMSGGPQSHNQLDGPAEEGPERRNLLDTSVPASNGIECDLKPVPATPPPSADLEKFDLGGSSLRNESRDELGTRLREQLEDFKDARMNVLDNDYEEGQWKPESPIKYQHDNILLNHDKYTDDDDNVNDHGDNVDVDDEDTFAREEFGSVKKHEPPITLYGFGDIKSSSLPEPENSPELDFVKDEIIVHEATCELPRHREPELWNVLEKSGNDRFEEREVLHEEPPNKPLPPIPASTEPELFHDEDSLTDLSEADIIDEEKLEPKPDPSPTKSLGRPMTATPQLSNAPERKFYREEPTKSREIEEIAPKDIFRRIGIDAWFNPERLNPKVASLIYWRDPKKSGIVFGVTLGVLLSLAYFSLISVLAYISLFILLFTIAFRIYKTVIQAVQKTSDGHPFKDILELDLTLPSSKVHEVADIAVANANAAVTELRRLFLVEDFVDSLKFGFLLWFFTYLGSWFNGMTLIIILVVALFTLPKIYETNKTQIDQNLALVQAKLSEITVKIKAALPLGKKIEPSKVE</sequence>
<feature type="region of interest" description="Disordered" evidence="7">
    <location>
        <begin position="288"/>
        <end position="312"/>
    </location>
</feature>
<feature type="region of interest" description="Disordered" evidence="7">
    <location>
        <begin position="230"/>
        <end position="250"/>
    </location>
</feature>
<keyword evidence="2 6" id="KW-0812">Transmembrane</keyword>
<proteinExistence type="predicted"/>
<keyword evidence="4 6" id="KW-1133">Transmembrane helix</keyword>
<dbReference type="PROSITE" id="PS50845">
    <property type="entry name" value="RETICULON"/>
    <property type="match status" value="1"/>
</dbReference>
<comment type="subcellular location">
    <subcellularLocation>
        <location evidence="1 6">Endoplasmic reticulum membrane</location>
        <topology evidence="1 6">Multi-pass membrane protein</topology>
    </subcellularLocation>
</comment>
<keyword evidence="9" id="KW-1185">Reference proteome</keyword>
<feature type="region of interest" description="Disordered" evidence="7">
    <location>
        <begin position="1"/>
        <end position="144"/>
    </location>
</feature>
<feature type="compositionally biased region" description="Basic and acidic residues" evidence="7">
    <location>
        <begin position="288"/>
        <end position="298"/>
    </location>
</feature>
<evidence type="ECO:0000256" key="4">
    <source>
        <dbReference type="ARBA" id="ARBA00022989"/>
    </source>
</evidence>
<evidence type="ECO:0000256" key="5">
    <source>
        <dbReference type="ARBA" id="ARBA00023136"/>
    </source>
</evidence>
<feature type="compositionally biased region" description="Pro residues" evidence="7">
    <location>
        <begin position="16"/>
        <end position="25"/>
    </location>
</feature>
<dbReference type="AlphaFoldDB" id="A0AAJ7DW63"/>
<dbReference type="GO" id="GO:0005789">
    <property type="term" value="C:endoplasmic reticulum membrane"/>
    <property type="evidence" value="ECO:0007669"/>
    <property type="project" value="UniProtKB-SubCell"/>
</dbReference>
<feature type="transmembrane region" description="Helical" evidence="6">
    <location>
        <begin position="520"/>
        <end position="548"/>
    </location>
</feature>
<keyword evidence="3 6" id="KW-0256">Endoplasmic reticulum</keyword>
<dbReference type="PANTHER" id="PTHR45799">
    <property type="entry name" value="RETICULON-LIKE PROTEIN"/>
    <property type="match status" value="1"/>
</dbReference>
<feature type="compositionally biased region" description="Basic and acidic residues" evidence="7">
    <location>
        <begin position="37"/>
        <end position="55"/>
    </location>
</feature>
<dbReference type="InterPro" id="IPR046964">
    <property type="entry name" value="RTN1-4"/>
</dbReference>
<dbReference type="GeneID" id="105362839"/>
<evidence type="ECO:0000259" key="8">
    <source>
        <dbReference type="PROSITE" id="PS50845"/>
    </source>
</evidence>
<evidence type="ECO:0000256" key="1">
    <source>
        <dbReference type="ARBA" id="ARBA00004477"/>
    </source>
</evidence>
<evidence type="ECO:0000256" key="2">
    <source>
        <dbReference type="ARBA" id="ARBA00022692"/>
    </source>
</evidence>
<evidence type="ECO:0000313" key="9">
    <source>
        <dbReference type="Proteomes" id="UP000695007"/>
    </source>
</evidence>
<reference evidence="10" key="1">
    <citation type="submission" date="2025-08" db="UniProtKB">
        <authorList>
            <consortium name="RefSeq"/>
        </authorList>
    </citation>
    <scope>IDENTIFICATION</scope>
</reference>
<dbReference type="CTD" id="33721"/>
<feature type="region of interest" description="Disordered" evidence="7">
    <location>
        <begin position="189"/>
        <end position="209"/>
    </location>
</feature>
<gene>
    <name evidence="10" type="primary">LOC105362839</name>
</gene>
<feature type="region of interest" description="Disordered" evidence="7">
    <location>
        <begin position="326"/>
        <end position="372"/>
    </location>
</feature>
<feature type="transmembrane region" description="Helical" evidence="6">
    <location>
        <begin position="416"/>
        <end position="449"/>
    </location>
</feature>
<feature type="compositionally biased region" description="Low complexity" evidence="7">
    <location>
        <begin position="239"/>
        <end position="250"/>
    </location>
</feature>
<feature type="domain" description="Reticulon" evidence="8">
    <location>
        <begin position="402"/>
        <end position="593"/>
    </location>
</feature>